<organism evidence="2 3">
    <name type="scientific">Lederbergia citrea</name>
    <dbReference type="NCBI Taxonomy" id="2833581"/>
    <lineage>
        <taxon>Bacteria</taxon>
        <taxon>Bacillati</taxon>
        <taxon>Bacillota</taxon>
        <taxon>Bacilli</taxon>
        <taxon>Bacillales</taxon>
        <taxon>Bacillaceae</taxon>
        <taxon>Lederbergia</taxon>
    </lineage>
</organism>
<dbReference type="Gene3D" id="3.90.1200.10">
    <property type="match status" value="1"/>
</dbReference>
<evidence type="ECO:0000313" key="3">
    <source>
        <dbReference type="Proteomes" id="UP000676456"/>
    </source>
</evidence>
<name>A0A942Z404_9BACI</name>
<dbReference type="Pfam" id="PF01636">
    <property type="entry name" value="APH"/>
    <property type="match status" value="1"/>
</dbReference>
<dbReference type="PANTHER" id="PTHR21310:SF42">
    <property type="entry name" value="BIFUNCTIONAL AAC_APH"/>
    <property type="match status" value="1"/>
</dbReference>
<comment type="caution">
    <text evidence="2">The sequence shown here is derived from an EMBL/GenBank/DDBJ whole genome shotgun (WGS) entry which is preliminary data.</text>
</comment>
<dbReference type="RefSeq" id="WP_213096882.1">
    <property type="nucleotide sequence ID" value="NZ_JAGYPK010000001.1"/>
</dbReference>
<evidence type="ECO:0000313" key="2">
    <source>
        <dbReference type="EMBL" id="MBS4221895.1"/>
    </source>
</evidence>
<dbReference type="AlphaFoldDB" id="A0A942Z404"/>
<reference evidence="2 3" key="1">
    <citation type="submission" date="2021-05" db="EMBL/GenBank/DDBJ databases">
        <title>Novel Bacillus species.</title>
        <authorList>
            <person name="Liu G."/>
        </authorList>
    </citation>
    <scope>NUCLEOTIDE SEQUENCE [LARGE SCALE GENOMIC DNA]</scope>
    <source>
        <strain evidence="2 3">FJAT-49682</strain>
    </source>
</reference>
<accession>A0A942Z404</accession>
<gene>
    <name evidence="2" type="ORF">KHA91_03895</name>
</gene>
<dbReference type="CDD" id="cd05155">
    <property type="entry name" value="APH_ChoK_like_1"/>
    <property type="match status" value="1"/>
</dbReference>
<dbReference type="InterPro" id="IPR002575">
    <property type="entry name" value="Aminoglycoside_PTrfase"/>
</dbReference>
<evidence type="ECO:0000259" key="1">
    <source>
        <dbReference type="Pfam" id="PF01636"/>
    </source>
</evidence>
<feature type="domain" description="Aminoglycoside phosphotransferase" evidence="1">
    <location>
        <begin position="29"/>
        <end position="255"/>
    </location>
</feature>
<proteinExistence type="predicted"/>
<dbReference type="EMBL" id="JAGYPN010000001">
    <property type="protein sequence ID" value="MBS4221895.1"/>
    <property type="molecule type" value="Genomic_DNA"/>
</dbReference>
<dbReference type="InterPro" id="IPR011009">
    <property type="entry name" value="Kinase-like_dom_sf"/>
</dbReference>
<protein>
    <submittedName>
        <fullName evidence="2">Aminoglycoside phosphotransferase family protein</fullName>
    </submittedName>
</protein>
<dbReference type="SUPFAM" id="SSF56112">
    <property type="entry name" value="Protein kinase-like (PK-like)"/>
    <property type="match status" value="1"/>
</dbReference>
<dbReference type="Proteomes" id="UP000676456">
    <property type="component" value="Unassembled WGS sequence"/>
</dbReference>
<dbReference type="InterPro" id="IPR051678">
    <property type="entry name" value="AGP_Transferase"/>
</dbReference>
<sequence length="292" mass="33100">MIINIDLVSRLIKEQYPEWSDLYIKPVKNGGNDNRTFHLGDDMSVRLPSAAGYAPQVEKEQKWLPILAEKLTLPIPVPIAKGNPNEEYPWSWSINKWLEGEPLSHNNIENLNQIAKDLGLFLKELQAIDTNEGPLAGKHNFYRGGSLSIYNDETRNAIENNIEDFDGGLLSEIWRLALDSEWESKSVWVHGDIAPGNLLVKDGKLCAVIDFGILGVGDPSCDAAIAWTFFDNASRKVFKNEINLDETTWNRARGWALWKALITYDVQKDSDKMKAKEALNTIWTIVEDYKKI</sequence>
<keyword evidence="3" id="KW-1185">Reference proteome</keyword>
<dbReference type="PANTHER" id="PTHR21310">
    <property type="entry name" value="AMINOGLYCOSIDE PHOSPHOTRANSFERASE-RELATED-RELATED"/>
    <property type="match status" value="1"/>
</dbReference>
<dbReference type="Gene3D" id="3.30.200.20">
    <property type="entry name" value="Phosphorylase Kinase, domain 1"/>
    <property type="match status" value="1"/>
</dbReference>